<name>A0A1G6X7B2_9BACT</name>
<evidence type="ECO:0000259" key="1">
    <source>
        <dbReference type="Pfam" id="PF02915"/>
    </source>
</evidence>
<proteinExistence type="predicted"/>
<dbReference type="SUPFAM" id="SSF47240">
    <property type="entry name" value="Ferritin-like"/>
    <property type="match status" value="1"/>
</dbReference>
<sequence>MNNPLTNGDYLDWCLRQEVFAERLYEELARRPEVAEADRVLLRQLAAQERDHITSLQFVQRLLRLAQELELAFELTAEQRQLLAACERETAGVKPAELSLAQGYALDKRMEERFIEVHCLLEQTTGNKELARLFRQLRTGDQEHFEALLRLLGRAGEPAPAKTGPA</sequence>
<dbReference type="InterPro" id="IPR012347">
    <property type="entry name" value="Ferritin-like"/>
</dbReference>
<dbReference type="AlphaFoldDB" id="A0A1G6X7B2"/>
<dbReference type="Pfam" id="PF02915">
    <property type="entry name" value="Rubrerythrin"/>
    <property type="match status" value="1"/>
</dbReference>
<evidence type="ECO:0000313" key="3">
    <source>
        <dbReference type="Proteomes" id="UP000243205"/>
    </source>
</evidence>
<protein>
    <submittedName>
        <fullName evidence="2">Rubrerythrin</fullName>
    </submittedName>
</protein>
<keyword evidence="3" id="KW-1185">Reference proteome</keyword>
<reference evidence="3" key="1">
    <citation type="submission" date="2016-10" db="EMBL/GenBank/DDBJ databases">
        <authorList>
            <person name="Varghese N."/>
            <person name="Submissions S."/>
        </authorList>
    </citation>
    <scope>NUCLEOTIDE SEQUENCE [LARGE SCALE GENOMIC DNA]</scope>
    <source>
        <strain evidence="3">DSM 8987</strain>
    </source>
</reference>
<dbReference type="GO" id="GO:0046872">
    <property type="term" value="F:metal ion binding"/>
    <property type="evidence" value="ECO:0007669"/>
    <property type="project" value="InterPro"/>
</dbReference>
<dbReference type="EMBL" id="FNAQ01000001">
    <property type="protein sequence ID" value="SDD73733.1"/>
    <property type="molecule type" value="Genomic_DNA"/>
</dbReference>
<dbReference type="STRING" id="57664.SAMN05661003_101154"/>
<gene>
    <name evidence="2" type="ORF">SAMN05661003_101154</name>
</gene>
<accession>A0A1G6X7B2</accession>
<organism evidence="2 3">
    <name type="scientific">Desulfuromonas thiophila</name>
    <dbReference type="NCBI Taxonomy" id="57664"/>
    <lineage>
        <taxon>Bacteria</taxon>
        <taxon>Pseudomonadati</taxon>
        <taxon>Thermodesulfobacteriota</taxon>
        <taxon>Desulfuromonadia</taxon>
        <taxon>Desulfuromonadales</taxon>
        <taxon>Desulfuromonadaceae</taxon>
        <taxon>Desulfuromonas</taxon>
    </lineage>
</organism>
<evidence type="ECO:0000313" key="2">
    <source>
        <dbReference type="EMBL" id="SDD73733.1"/>
    </source>
</evidence>
<dbReference type="GO" id="GO:0016491">
    <property type="term" value="F:oxidoreductase activity"/>
    <property type="evidence" value="ECO:0007669"/>
    <property type="project" value="InterPro"/>
</dbReference>
<dbReference type="Gene3D" id="1.20.1260.10">
    <property type="match status" value="1"/>
</dbReference>
<dbReference type="Proteomes" id="UP000243205">
    <property type="component" value="Unassembled WGS sequence"/>
</dbReference>
<dbReference type="RefSeq" id="WP_092075306.1">
    <property type="nucleotide sequence ID" value="NZ_FNAQ01000001.1"/>
</dbReference>
<dbReference type="InterPro" id="IPR003251">
    <property type="entry name" value="Rr_diiron-bd_dom"/>
</dbReference>
<dbReference type="InterPro" id="IPR009078">
    <property type="entry name" value="Ferritin-like_SF"/>
</dbReference>
<feature type="domain" description="Rubrerythrin diiron-binding" evidence="1">
    <location>
        <begin position="11"/>
        <end position="151"/>
    </location>
</feature>